<evidence type="ECO:0000313" key="1">
    <source>
        <dbReference type="EMBL" id="KAJ0094450.1"/>
    </source>
</evidence>
<reference evidence="2" key="1">
    <citation type="journal article" date="2023" name="G3 (Bethesda)">
        <title>Genome assembly and association tests identify interacting loci associated with vigor, precocity, and sex in interspecific pistachio rootstocks.</title>
        <authorList>
            <person name="Palmer W."/>
            <person name="Jacygrad E."/>
            <person name="Sagayaradj S."/>
            <person name="Cavanaugh K."/>
            <person name="Han R."/>
            <person name="Bertier L."/>
            <person name="Beede B."/>
            <person name="Kafkas S."/>
            <person name="Golino D."/>
            <person name="Preece J."/>
            <person name="Michelmore R."/>
        </authorList>
    </citation>
    <scope>NUCLEOTIDE SEQUENCE [LARGE SCALE GENOMIC DNA]</scope>
</reference>
<comment type="caution">
    <text evidence="1">The sequence shown here is derived from an EMBL/GenBank/DDBJ whole genome shotgun (WGS) entry which is preliminary data.</text>
</comment>
<keyword evidence="2" id="KW-1185">Reference proteome</keyword>
<protein>
    <submittedName>
        <fullName evidence="1">Uncharacterized protein</fullName>
    </submittedName>
</protein>
<organism evidence="1 2">
    <name type="scientific">Pistacia atlantica</name>
    <dbReference type="NCBI Taxonomy" id="434234"/>
    <lineage>
        <taxon>Eukaryota</taxon>
        <taxon>Viridiplantae</taxon>
        <taxon>Streptophyta</taxon>
        <taxon>Embryophyta</taxon>
        <taxon>Tracheophyta</taxon>
        <taxon>Spermatophyta</taxon>
        <taxon>Magnoliopsida</taxon>
        <taxon>eudicotyledons</taxon>
        <taxon>Gunneridae</taxon>
        <taxon>Pentapetalae</taxon>
        <taxon>rosids</taxon>
        <taxon>malvids</taxon>
        <taxon>Sapindales</taxon>
        <taxon>Anacardiaceae</taxon>
        <taxon>Pistacia</taxon>
    </lineage>
</organism>
<dbReference type="Proteomes" id="UP001164250">
    <property type="component" value="Chromosome 6"/>
</dbReference>
<evidence type="ECO:0000313" key="2">
    <source>
        <dbReference type="Proteomes" id="UP001164250"/>
    </source>
</evidence>
<sequence>MLRSGLITPYRGERYHIKEYSQQNPPKNACELFNHQHSSLRNAIESMWCTQETFPHYWKWD</sequence>
<dbReference type="EMBL" id="CM047902">
    <property type="protein sequence ID" value="KAJ0094450.1"/>
    <property type="molecule type" value="Genomic_DNA"/>
</dbReference>
<proteinExistence type="predicted"/>
<name>A0ACC1B6B4_9ROSI</name>
<gene>
    <name evidence="1" type="ORF">Patl1_15833</name>
</gene>
<accession>A0ACC1B6B4</accession>